<reference evidence="5 6" key="1">
    <citation type="journal article" date="2013" name="Fungal Biol.">
        <title>Analysis of microsatellite markers in the genome of the plant pathogen Ceratocystis fimbriata.</title>
        <authorList>
            <person name="Simpson M.C."/>
            <person name="Wilken P.M."/>
            <person name="Coetzee M.P."/>
            <person name="Wingfield M.J."/>
            <person name="Wingfield B.D."/>
        </authorList>
    </citation>
    <scope>NUCLEOTIDE SEQUENCE [LARGE SCALE GENOMIC DNA]</scope>
    <source>
        <strain evidence="5 6">CBS 114723</strain>
    </source>
</reference>
<evidence type="ECO:0000256" key="4">
    <source>
        <dbReference type="SAM" id="MobiDB-lite"/>
    </source>
</evidence>
<evidence type="ECO:0000313" key="5">
    <source>
        <dbReference type="EMBL" id="PHH52509.1"/>
    </source>
</evidence>
<feature type="compositionally biased region" description="Polar residues" evidence="4">
    <location>
        <begin position="724"/>
        <end position="737"/>
    </location>
</feature>
<feature type="compositionally biased region" description="Low complexity" evidence="4">
    <location>
        <begin position="685"/>
        <end position="695"/>
    </location>
</feature>
<name>A0A2C5WUK2_9PEZI</name>
<feature type="region of interest" description="Disordered" evidence="4">
    <location>
        <begin position="477"/>
        <end position="812"/>
    </location>
</feature>
<feature type="compositionally biased region" description="Acidic residues" evidence="4">
    <location>
        <begin position="508"/>
        <end position="525"/>
    </location>
</feature>
<feature type="compositionally biased region" description="Basic and acidic residues" evidence="4">
    <location>
        <begin position="658"/>
        <end position="669"/>
    </location>
</feature>
<proteinExistence type="inferred from homology"/>
<feature type="compositionally biased region" description="Low complexity" evidence="4">
    <location>
        <begin position="574"/>
        <end position="601"/>
    </location>
</feature>
<dbReference type="STRING" id="1035309.A0A2C5WUK2"/>
<feature type="compositionally biased region" description="Basic and acidic residues" evidence="4">
    <location>
        <begin position="603"/>
        <end position="616"/>
    </location>
</feature>
<gene>
    <name evidence="5" type="ORF">CFIMG_003097RA</name>
</gene>
<accession>A0A2C5WUK2</accession>
<dbReference type="InterPro" id="IPR021622">
    <property type="entry name" value="Afadin/alpha-actinin-bd"/>
</dbReference>
<reference evidence="5 6" key="2">
    <citation type="journal article" date="2013" name="IMA Fungus">
        <title>IMA Genome-F 1: Ceratocystis fimbriata: Draft nuclear genome sequence for the plant pathogen, Ceratocystis fimbriata.</title>
        <authorList>
            <person name="Wilken P.M."/>
            <person name="Steenkamp E.T."/>
            <person name="Wingfield M.J."/>
            <person name="de Beer Z.W."/>
            <person name="Wingfield B.D."/>
        </authorList>
    </citation>
    <scope>NUCLEOTIDE SEQUENCE [LARGE SCALE GENOMIC DNA]</scope>
    <source>
        <strain evidence="5 6">CBS 114723</strain>
    </source>
</reference>
<comment type="similarity">
    <text evidence="1">Belongs to the ADIP family.</text>
</comment>
<sequence>MSDLDNLRTASAYLNNQLLSRGLLRDGQNINFDDPGDDDETLAETMGRIMAVLNDLILRRDRDAEHRESLAATLRTLRAENLRQTNDIQRLADKISEAQRKTHTAEAAEVTLRTQLRSVEATLRGLKEELARAKSMVNQTRTSCATELRRRDKQIDALKRQFGETNRTRGTGKTGAVTVISVTGEIGEEAPKGPSNAINSASPTDATSASALRNETNEFLADLAKDLRQENAAILGLITRTRDCLVEMTRWEKPEAVIPLSESVVATQLNCEELDGDLEGVLEHLRTILTNPSFVPIEEVEVREDEISRLREGWERMETRWREAVHLIDGWRRRMATSGRPINEEELKMGLRLSPVRVRHVSETYRASVDLGLGDEADEDPEDDDLHDSDHIMDSDSDHDIDEVERIPTPIPGKSSLQLVPAPTYDDEVMSGSDDEIYEDYDDNEGPNVEILQQSIAHIPVNPAAHDDVPYRPPTPACPSPLKEVPSAGNRQNEAVSKPIRKVVEFSEMIDEQEAPSHEDDDEESILPIKVPSKPIIKDSPTPGPTPALAIKPSAKAETVSKAAPTRKPEARATTKASATPAPSRTPATRPTTTTTTTTTVKTRREAVSKHVRTESSADSTDDSAKIAQARTRPRTPAPKPRRPISLIKNTPAPAATKTKDVGIIEDTKTAGTRGTRAPLSRQNSTKTPKPSTKTSSDRTGSKPISKAATDKASNMEVEPEITPTENMPTEETQTKTLAPKNETKPNTEPTSRPESVAAFSETDSIRSFDSKNSGIIRPTPRKRRAGVNGTPCVGSPSRLPLPRDPGPQQSPITMATIAAKIAASEREADAARVRAKLKAARLAKTTTPKLVAPSLTSADLTTTSDGAQPANAETAVEEDPVKRGALAAPASARRKRKSNQFEEAVADDGDAIDASPMQQKHVLPRIKTRDRPPLSKRKRERRTSKVANRRRSTLTPLEFEVLVSSESGATVGAGSGAEAGVGSEA</sequence>
<dbReference type="AlphaFoldDB" id="A0A2C5WUK2"/>
<keyword evidence="2 3" id="KW-0175">Coiled coil</keyword>
<feature type="coiled-coil region" evidence="3">
    <location>
        <begin position="74"/>
        <end position="143"/>
    </location>
</feature>
<evidence type="ECO:0000256" key="3">
    <source>
        <dbReference type="SAM" id="Coils"/>
    </source>
</evidence>
<feature type="region of interest" description="Disordered" evidence="4">
    <location>
        <begin position="846"/>
        <end position="986"/>
    </location>
</feature>
<dbReference type="EMBL" id="APWK03000065">
    <property type="protein sequence ID" value="PHH52509.1"/>
    <property type="molecule type" value="Genomic_DNA"/>
</dbReference>
<dbReference type="Proteomes" id="UP000222788">
    <property type="component" value="Unassembled WGS sequence"/>
</dbReference>
<comment type="caution">
    <text evidence="5">The sequence shown here is derived from an EMBL/GenBank/DDBJ whole genome shotgun (WGS) entry which is preliminary data.</text>
</comment>
<feature type="region of interest" description="Disordered" evidence="4">
    <location>
        <begin position="370"/>
        <end position="389"/>
    </location>
</feature>
<feature type="compositionally biased region" description="Basic residues" evidence="4">
    <location>
        <begin position="935"/>
        <end position="953"/>
    </location>
</feature>
<evidence type="ECO:0000313" key="6">
    <source>
        <dbReference type="Proteomes" id="UP000222788"/>
    </source>
</evidence>
<evidence type="ECO:0000256" key="1">
    <source>
        <dbReference type="ARBA" id="ARBA00009291"/>
    </source>
</evidence>
<evidence type="ECO:0000256" key="2">
    <source>
        <dbReference type="ARBA" id="ARBA00023054"/>
    </source>
</evidence>
<feature type="compositionally biased region" description="Polar residues" evidence="4">
    <location>
        <begin position="745"/>
        <end position="754"/>
    </location>
</feature>
<protein>
    <submittedName>
        <fullName evidence="5">Uncharacterized protein</fullName>
    </submittedName>
</protein>
<organism evidence="5 6">
    <name type="scientific">Ceratocystis fimbriata CBS 114723</name>
    <dbReference type="NCBI Taxonomy" id="1035309"/>
    <lineage>
        <taxon>Eukaryota</taxon>
        <taxon>Fungi</taxon>
        <taxon>Dikarya</taxon>
        <taxon>Ascomycota</taxon>
        <taxon>Pezizomycotina</taxon>
        <taxon>Sordariomycetes</taxon>
        <taxon>Hypocreomycetidae</taxon>
        <taxon>Microascales</taxon>
        <taxon>Ceratocystidaceae</taxon>
        <taxon>Ceratocystis</taxon>
    </lineage>
</organism>
<dbReference type="Pfam" id="PF11559">
    <property type="entry name" value="ADIP"/>
    <property type="match status" value="1"/>
</dbReference>
<feature type="compositionally biased region" description="Acidic residues" evidence="4">
    <location>
        <begin position="373"/>
        <end position="387"/>
    </location>
</feature>
<feature type="compositionally biased region" description="Low complexity" evidence="4">
    <location>
        <begin position="846"/>
        <end position="866"/>
    </location>
</feature>
<keyword evidence="6" id="KW-1185">Reference proteome</keyword>
<dbReference type="OrthoDB" id="312015at2759"/>